<protein>
    <submittedName>
        <fullName evidence="2">Uncharacterized protein</fullName>
    </submittedName>
</protein>
<feature type="region of interest" description="Disordered" evidence="1">
    <location>
        <begin position="92"/>
        <end position="164"/>
    </location>
</feature>
<keyword evidence="3" id="KW-1185">Reference proteome</keyword>
<feature type="compositionally biased region" description="Low complexity" evidence="1">
    <location>
        <begin position="60"/>
        <end position="71"/>
    </location>
</feature>
<sequence>MWQALLSAVSATGQVAVQFGELVRLGAERENTVGGATQAGGADERSTRYEQLGVDDAARPRVSSRSPRPCASFCSTPTGSAAYLRFELPQRAASSPPAAKPIDALHPPRSFPRPPRGPPPSPATTARIPFTTHRRPPAVPALCIDTPADGSLLVSGPIRPSLQS</sequence>
<feature type="region of interest" description="Disordered" evidence="1">
    <location>
        <begin position="33"/>
        <end position="71"/>
    </location>
</feature>
<evidence type="ECO:0000313" key="2">
    <source>
        <dbReference type="EMBL" id="TNY17490.1"/>
    </source>
</evidence>
<accession>A0A5C5FL62</accession>
<evidence type="ECO:0000313" key="3">
    <source>
        <dbReference type="Proteomes" id="UP000311382"/>
    </source>
</evidence>
<name>A0A5C5FL62_9BASI</name>
<comment type="caution">
    <text evidence="2">The sequence shown here is derived from an EMBL/GenBank/DDBJ whole genome shotgun (WGS) entry which is preliminary data.</text>
</comment>
<dbReference type="AlphaFoldDB" id="A0A5C5FL62"/>
<dbReference type="EMBL" id="SOZI01000198">
    <property type="protein sequence ID" value="TNY17490.1"/>
    <property type="molecule type" value="Genomic_DNA"/>
</dbReference>
<reference evidence="2 3" key="1">
    <citation type="submission" date="2019-03" db="EMBL/GenBank/DDBJ databases">
        <title>Rhodosporidium diobovatum UCD-FST 08-225 genome sequencing, assembly, and annotation.</title>
        <authorList>
            <person name="Fakankun I.U."/>
            <person name="Fristensky B."/>
            <person name="Levin D.B."/>
        </authorList>
    </citation>
    <scope>NUCLEOTIDE SEQUENCE [LARGE SCALE GENOMIC DNA]</scope>
    <source>
        <strain evidence="2 3">UCD-FST 08-225</strain>
    </source>
</reference>
<proteinExistence type="predicted"/>
<feature type="compositionally biased region" description="Pro residues" evidence="1">
    <location>
        <begin position="109"/>
        <end position="122"/>
    </location>
</feature>
<gene>
    <name evidence="2" type="ORF">DMC30DRAFT_405676</name>
</gene>
<feature type="non-terminal residue" evidence="2">
    <location>
        <position position="164"/>
    </location>
</feature>
<dbReference type="Proteomes" id="UP000311382">
    <property type="component" value="Unassembled WGS sequence"/>
</dbReference>
<evidence type="ECO:0000256" key="1">
    <source>
        <dbReference type="SAM" id="MobiDB-lite"/>
    </source>
</evidence>
<organism evidence="2 3">
    <name type="scientific">Rhodotorula diobovata</name>
    <dbReference type="NCBI Taxonomy" id="5288"/>
    <lineage>
        <taxon>Eukaryota</taxon>
        <taxon>Fungi</taxon>
        <taxon>Dikarya</taxon>
        <taxon>Basidiomycota</taxon>
        <taxon>Pucciniomycotina</taxon>
        <taxon>Microbotryomycetes</taxon>
        <taxon>Sporidiobolales</taxon>
        <taxon>Sporidiobolaceae</taxon>
        <taxon>Rhodotorula</taxon>
    </lineage>
</organism>